<dbReference type="GeneID" id="111005924"/>
<feature type="transmembrane region" description="Helical" evidence="8">
    <location>
        <begin position="732"/>
        <end position="755"/>
    </location>
</feature>
<dbReference type="PANTHER" id="PTHR14898">
    <property type="entry name" value="ENHANCER OF POLYCOMB"/>
    <property type="match status" value="1"/>
</dbReference>
<evidence type="ECO:0000313" key="11">
    <source>
        <dbReference type="RefSeq" id="XP_022133352.1"/>
    </source>
</evidence>
<evidence type="ECO:0000256" key="5">
    <source>
        <dbReference type="ARBA" id="ARBA00023242"/>
    </source>
</evidence>
<dbReference type="Pfam" id="PF10513">
    <property type="entry name" value="EPL1"/>
    <property type="match status" value="1"/>
</dbReference>
<feature type="region of interest" description="Disordered" evidence="7">
    <location>
        <begin position="177"/>
        <end position="302"/>
    </location>
</feature>
<proteinExistence type="inferred from homology"/>
<evidence type="ECO:0000259" key="9">
    <source>
        <dbReference type="SMART" id="SM00333"/>
    </source>
</evidence>
<keyword evidence="8" id="KW-1133">Transmembrane helix</keyword>
<feature type="region of interest" description="Disordered" evidence="7">
    <location>
        <begin position="49"/>
        <end position="121"/>
    </location>
</feature>
<evidence type="ECO:0000256" key="2">
    <source>
        <dbReference type="ARBA" id="ARBA00008035"/>
    </source>
</evidence>
<feature type="transmembrane region" description="Helical" evidence="8">
    <location>
        <begin position="701"/>
        <end position="720"/>
    </location>
</feature>
<dbReference type="CDD" id="cd20404">
    <property type="entry name" value="Tudor_Agenet_AtEML-like"/>
    <property type="match status" value="1"/>
</dbReference>
<evidence type="ECO:0000256" key="8">
    <source>
        <dbReference type="SAM" id="Phobius"/>
    </source>
</evidence>
<dbReference type="RefSeq" id="XP_022133352.1">
    <property type="nucleotide sequence ID" value="XM_022277660.1"/>
</dbReference>
<feature type="compositionally biased region" description="Basic and acidic residues" evidence="7">
    <location>
        <begin position="106"/>
        <end position="120"/>
    </location>
</feature>
<evidence type="ECO:0000256" key="6">
    <source>
        <dbReference type="RuleBase" id="RU361124"/>
    </source>
</evidence>
<evidence type="ECO:0000256" key="3">
    <source>
        <dbReference type="ARBA" id="ARBA00023015"/>
    </source>
</evidence>
<feature type="compositionally biased region" description="Basic and acidic residues" evidence="7">
    <location>
        <begin position="197"/>
        <end position="207"/>
    </location>
</feature>
<dbReference type="KEGG" id="mcha:111005924"/>
<protein>
    <recommendedName>
        <fullName evidence="6">Enhancer of polycomb-like protein</fullName>
    </recommendedName>
</protein>
<keyword evidence="8" id="KW-0812">Transmembrane</keyword>
<evidence type="ECO:0000313" key="10">
    <source>
        <dbReference type="Proteomes" id="UP000504603"/>
    </source>
</evidence>
<feature type="domain" description="Tudor" evidence="9">
    <location>
        <begin position="396"/>
        <end position="454"/>
    </location>
</feature>
<dbReference type="SMART" id="SM00333">
    <property type="entry name" value="TUDOR"/>
    <property type="match status" value="1"/>
</dbReference>
<keyword evidence="5 6" id="KW-0539">Nucleus</keyword>
<evidence type="ECO:0000256" key="1">
    <source>
        <dbReference type="ARBA" id="ARBA00004123"/>
    </source>
</evidence>
<comment type="subcellular location">
    <subcellularLocation>
        <location evidence="1 6">Nucleus</location>
    </subcellularLocation>
</comment>
<accession>A0A6J1BWF3</accession>
<dbReference type="Gene3D" id="2.30.30.140">
    <property type="match status" value="1"/>
</dbReference>
<dbReference type="GO" id="GO:0005634">
    <property type="term" value="C:nucleus"/>
    <property type="evidence" value="ECO:0007669"/>
    <property type="project" value="UniProtKB-SubCell"/>
</dbReference>
<keyword evidence="3 6" id="KW-0805">Transcription regulation</keyword>
<keyword evidence="10" id="KW-1185">Reference proteome</keyword>
<feature type="region of interest" description="Disordered" evidence="7">
    <location>
        <begin position="459"/>
        <end position="489"/>
    </location>
</feature>
<sequence>MKIGGFWIGSFRLGKSMENSLENAHGTGIPKKSRSLDLKSLYESKVSKEVQNKRLKRKVRAEDGDEQRNGKRNRKKVSLSNFNSIHSKNRRSLDEVYDGGLGSSGHDSKKAVKLESREKLNSSSEFNKVPLILDENVMQIPKRKRGVVRRKKSLDGQILKPSVQLDGKAGIVDQIAKSSANDSSDQLECCKTNRKSGFKDLKEKGRNELSSTQHQKKEDGHADQLIRENESNSTLRSKEEGEHIDRLVVKPVSLSSKKPRRNSRKRKISASGSKSYSKEGEVSIDSSTKKRDGYPEDDEENLEENAARMLSSRFDPNCTGFSSNTKGSLPPANGLSFLLSSGHDIVSCGLKSLSGPQVPSVDAAGRVLRPRKQRKEKKSSRKRRHFYEILFGDLDAVWVLNRRIKVFWPLDQTWYFGLVNDYDKERKLHHVKYDDRDEEWIDLQNERFKLLLLPSEVPGREERRKSAMGNNSVNEKGKSRPRKGKESSAVIAEDDCNIGGYMDSEPIISWLARSTHRIKSSPSHSSKRQKTSSLSSKSGSEEFEKPANVRPPSNFSYFGKEKIELVKISELPERLGDMDGLEKSAYEITTCSKTSKLPIVYYRRRFRNIGTEMSHKCETEYASRRTRSSFASFYSSVGEIDDVEEPDISPKRSEAHRPVWRVDDAGLLQLAIPGMEEGQLRFELSIPEYSFWNVTFSAETFWLFHLAMLIQYGTLTLIWPKVQLEMLFVDNVVGLRFLLFEGCLMQAVAFIFLVLKVFQSPSKQGRCADFQFPVTSIRFKFSCLQDIGKQLVFAFYNFSEIKNSKWVHLDYRLKKYCLLAKQLPLTECTYDNIKRLQNGKSQFRTSPFCGQSSSVKGIHKISSLGINLKGSACVNTGHSNLCSNEMKRNFPAFALSFTAAPTFFLSLHLKLLMDRCVAHLSLRRHDPVEHPENFGRLTVDDNMCTDDCDNSLSTSSKASDRWNSGARSDLGTGLSDCEDGDWVQSSQYKRGSSIVAETCAGSQDSDNVKRRTRPLENNQSAKERRAISSMPLPNVARSDNGSDLFSNDLSVAIPSFQHGDGELHSAQQSMDMAWNVNSGIIPSPNPTAPRSTWHRNKNNSSSFGLPSHGWSDGKDFLNNGLGNRTKKPRTQVSYLLPFGGFDYSSKSRNAHPKGIPYKRIRKASEKRPDVARGSQKNLELLSCDANVLITLGDRGWRECGARVVLEVFEHNEWKLAVKLSGITKYSYKAHQFLQPGSTNRYTHVMMWKGGKDWILEFPDRSQWALFKELHEECYNRNIRAASVKNIPIPGVSLIEENDENVAENPFVRNPSKYFRQVETDVEMALNPSRVLYDMDSDDEQWVMDIQTSSEVGGSGLGEVSSEVFERTMDAFEKAAYAQQRVEFTDDEIAEVTDGTLASGLTKVIFEYWQQKRRRKGVPLIRHLQPPLWETYQQQLKDWESAVTKNNNNYCNGYHEKAASVEKPPMFAFCLKPRGLEVSNKGSKQRSHRRFSMSGQSNSIACDPDGLHGFGRRLNGFVLGDDKMAYLGQNYEFLEDSPLIHASSSVFSPRLEGGILSNDGLERNFLPKLHKSKSRKYGAWSSPYDPMTASSFNQRMIGKRDGLSGWNNGFSEWSSPRRYHLDGSQRQILEQLEGSDLDEFRLRDASGAAQHARNMAKLKREKARRLLYRADLAIHKAVVAIMTAEAIKAASEDDSNGDG</sequence>
<feature type="compositionally biased region" description="Basic and acidic residues" evidence="7">
    <location>
        <begin position="276"/>
        <end position="294"/>
    </location>
</feature>
<evidence type="ECO:0000256" key="7">
    <source>
        <dbReference type="SAM" id="MobiDB-lite"/>
    </source>
</evidence>
<organism evidence="10 11">
    <name type="scientific">Momordica charantia</name>
    <name type="common">Bitter gourd</name>
    <name type="synonym">Balsam pear</name>
    <dbReference type="NCBI Taxonomy" id="3673"/>
    <lineage>
        <taxon>Eukaryota</taxon>
        <taxon>Viridiplantae</taxon>
        <taxon>Streptophyta</taxon>
        <taxon>Embryophyta</taxon>
        <taxon>Tracheophyta</taxon>
        <taxon>Spermatophyta</taxon>
        <taxon>Magnoliopsida</taxon>
        <taxon>eudicotyledons</taxon>
        <taxon>Gunneridae</taxon>
        <taxon>Pentapetalae</taxon>
        <taxon>rosids</taxon>
        <taxon>fabids</taxon>
        <taxon>Cucurbitales</taxon>
        <taxon>Cucurbitaceae</taxon>
        <taxon>Momordiceae</taxon>
        <taxon>Momordica</taxon>
    </lineage>
</organism>
<dbReference type="InterPro" id="IPR019542">
    <property type="entry name" value="Enhancer_polycomb-like_N"/>
</dbReference>
<comment type="similarity">
    <text evidence="2 6">Belongs to the enhancer of polycomb family.</text>
</comment>
<evidence type="ECO:0000256" key="4">
    <source>
        <dbReference type="ARBA" id="ARBA00023163"/>
    </source>
</evidence>
<name>A0A6J1BWF3_MOMCH</name>
<feature type="region of interest" description="Disordered" evidence="7">
    <location>
        <begin position="999"/>
        <end position="1041"/>
    </location>
</feature>
<feature type="compositionally biased region" description="Basic residues" evidence="7">
    <location>
        <begin position="518"/>
        <end position="530"/>
    </location>
</feature>
<dbReference type="Proteomes" id="UP000504603">
    <property type="component" value="Unplaced"/>
</dbReference>
<dbReference type="InterPro" id="IPR024943">
    <property type="entry name" value="Enhancer_polycomb"/>
</dbReference>
<feature type="compositionally biased region" description="Polar residues" evidence="7">
    <location>
        <begin position="177"/>
        <end position="186"/>
    </location>
</feature>
<dbReference type="GO" id="GO:0006357">
    <property type="term" value="P:regulation of transcription by RNA polymerase II"/>
    <property type="evidence" value="ECO:0007669"/>
    <property type="project" value="InterPro"/>
</dbReference>
<gene>
    <name evidence="11" type="primary">LOC111005924</name>
</gene>
<feature type="compositionally biased region" description="Basic and acidic residues" evidence="7">
    <location>
        <begin position="215"/>
        <end position="248"/>
    </location>
</feature>
<dbReference type="OrthoDB" id="435275at2759"/>
<reference evidence="11" key="1">
    <citation type="submission" date="2025-08" db="UniProtKB">
        <authorList>
            <consortium name="RefSeq"/>
        </authorList>
    </citation>
    <scope>IDENTIFICATION</scope>
    <source>
        <strain evidence="11">OHB3-1</strain>
    </source>
</reference>
<keyword evidence="8" id="KW-0472">Membrane</keyword>
<feature type="region of interest" description="Disordered" evidence="7">
    <location>
        <begin position="518"/>
        <end position="551"/>
    </location>
</feature>
<feature type="compositionally biased region" description="Basic residues" evidence="7">
    <location>
        <begin position="257"/>
        <end position="268"/>
    </location>
</feature>
<dbReference type="InterPro" id="IPR002999">
    <property type="entry name" value="Tudor"/>
</dbReference>
<keyword evidence="4 6" id="KW-0804">Transcription</keyword>
<dbReference type="GO" id="GO:0035267">
    <property type="term" value="C:NuA4 histone acetyltransferase complex"/>
    <property type="evidence" value="ECO:0007669"/>
    <property type="project" value="InterPro"/>
</dbReference>
<feature type="compositionally biased region" description="Basic and acidic residues" evidence="7">
    <location>
        <begin position="60"/>
        <end position="69"/>
    </location>
</feature>